<dbReference type="EMBL" id="KB521916">
    <property type="protein sequence ID" value="EMP37543.1"/>
    <property type="molecule type" value="Genomic_DNA"/>
</dbReference>
<accession>M7BZM6</accession>
<sequence length="204" mass="23013">MSILLPMGIYPRYEKLLLKRYQQFIEVKQLLEQGQKFKGSDSSQPYIACSQVYPCKVGVKCLKHVEFVINRYFQELAKFDAFWESQNQPDPTEGDLFRYTKPITAFAPEPSSRAPPRFTINSYVVTSVQSSWSQEPSPEPPLARNSLLHPKPLIPSSTPEPAPQPEPSPSLVKVNEGVGEMIDGMGLLPSQTPAHQYKKTDECL</sequence>
<feature type="region of interest" description="Disordered" evidence="1">
    <location>
        <begin position="131"/>
        <end position="204"/>
    </location>
</feature>
<proteinExistence type="predicted"/>
<gene>
    <name evidence="2" type="ORF">UY3_05257</name>
</gene>
<organism evidence="2 3">
    <name type="scientific">Chelonia mydas</name>
    <name type="common">Green sea-turtle</name>
    <name type="synonym">Chelonia agassizi</name>
    <dbReference type="NCBI Taxonomy" id="8469"/>
    <lineage>
        <taxon>Eukaryota</taxon>
        <taxon>Metazoa</taxon>
        <taxon>Chordata</taxon>
        <taxon>Craniata</taxon>
        <taxon>Vertebrata</taxon>
        <taxon>Euteleostomi</taxon>
        <taxon>Archelosauria</taxon>
        <taxon>Testudinata</taxon>
        <taxon>Testudines</taxon>
        <taxon>Cryptodira</taxon>
        <taxon>Durocryptodira</taxon>
        <taxon>Americhelydia</taxon>
        <taxon>Chelonioidea</taxon>
        <taxon>Cheloniidae</taxon>
        <taxon>Chelonia</taxon>
    </lineage>
</organism>
<name>M7BZM6_CHEMY</name>
<keyword evidence="3" id="KW-1185">Reference proteome</keyword>
<evidence type="ECO:0000313" key="3">
    <source>
        <dbReference type="Proteomes" id="UP000031443"/>
    </source>
</evidence>
<evidence type="ECO:0000256" key="1">
    <source>
        <dbReference type="SAM" id="MobiDB-lite"/>
    </source>
</evidence>
<reference evidence="3" key="1">
    <citation type="journal article" date="2013" name="Nat. Genet.">
        <title>The draft genomes of soft-shell turtle and green sea turtle yield insights into the development and evolution of the turtle-specific body plan.</title>
        <authorList>
            <person name="Wang Z."/>
            <person name="Pascual-Anaya J."/>
            <person name="Zadissa A."/>
            <person name="Li W."/>
            <person name="Niimura Y."/>
            <person name="Huang Z."/>
            <person name="Li C."/>
            <person name="White S."/>
            <person name="Xiong Z."/>
            <person name="Fang D."/>
            <person name="Wang B."/>
            <person name="Ming Y."/>
            <person name="Chen Y."/>
            <person name="Zheng Y."/>
            <person name="Kuraku S."/>
            <person name="Pignatelli M."/>
            <person name="Herrero J."/>
            <person name="Beal K."/>
            <person name="Nozawa M."/>
            <person name="Li Q."/>
            <person name="Wang J."/>
            <person name="Zhang H."/>
            <person name="Yu L."/>
            <person name="Shigenobu S."/>
            <person name="Wang J."/>
            <person name="Liu J."/>
            <person name="Flicek P."/>
            <person name="Searle S."/>
            <person name="Wang J."/>
            <person name="Kuratani S."/>
            <person name="Yin Y."/>
            <person name="Aken B."/>
            <person name="Zhang G."/>
            <person name="Irie N."/>
        </authorList>
    </citation>
    <scope>NUCLEOTIDE SEQUENCE [LARGE SCALE GENOMIC DNA]</scope>
</reference>
<dbReference type="Proteomes" id="UP000031443">
    <property type="component" value="Unassembled WGS sequence"/>
</dbReference>
<feature type="compositionally biased region" description="Pro residues" evidence="1">
    <location>
        <begin position="158"/>
        <end position="168"/>
    </location>
</feature>
<dbReference type="AlphaFoldDB" id="M7BZM6"/>
<evidence type="ECO:0000313" key="2">
    <source>
        <dbReference type="EMBL" id="EMP37543.1"/>
    </source>
</evidence>
<protein>
    <submittedName>
        <fullName evidence="2">Uncharacterized protein</fullName>
    </submittedName>
</protein>